<dbReference type="Proteomes" id="UP000765509">
    <property type="component" value="Unassembled WGS sequence"/>
</dbReference>
<evidence type="ECO:0000256" key="1">
    <source>
        <dbReference type="SAM" id="MobiDB-lite"/>
    </source>
</evidence>
<sequence length="155" mass="17213">MASLAQGGIPSAPKPQVGPPEPVLAPKWPKTTSGPPMASGNHQRPPAQLQEKIPLSFRGRIFLSQYTPYSRIQEWCIYGIIYHYAPFFLSNPIVTFSGPDYMIPNQVPNPSPILKKGSFSYFSLAIPWWLPEDHSTIPTTLPCRGWAVIFSSGIF</sequence>
<gene>
    <name evidence="2" type="ORF">O181_075807</name>
</gene>
<name>A0A9Q3FD91_9BASI</name>
<organism evidence="2 3">
    <name type="scientific">Austropuccinia psidii MF-1</name>
    <dbReference type="NCBI Taxonomy" id="1389203"/>
    <lineage>
        <taxon>Eukaryota</taxon>
        <taxon>Fungi</taxon>
        <taxon>Dikarya</taxon>
        <taxon>Basidiomycota</taxon>
        <taxon>Pucciniomycotina</taxon>
        <taxon>Pucciniomycetes</taxon>
        <taxon>Pucciniales</taxon>
        <taxon>Sphaerophragmiaceae</taxon>
        <taxon>Austropuccinia</taxon>
    </lineage>
</organism>
<proteinExistence type="predicted"/>
<dbReference type="AlphaFoldDB" id="A0A9Q3FD91"/>
<dbReference type="EMBL" id="AVOT02040851">
    <property type="protein sequence ID" value="MBW0536092.1"/>
    <property type="molecule type" value="Genomic_DNA"/>
</dbReference>
<feature type="region of interest" description="Disordered" evidence="1">
    <location>
        <begin position="1"/>
        <end position="46"/>
    </location>
</feature>
<comment type="caution">
    <text evidence="2">The sequence shown here is derived from an EMBL/GenBank/DDBJ whole genome shotgun (WGS) entry which is preliminary data.</text>
</comment>
<protein>
    <submittedName>
        <fullName evidence="2">Uncharacterized protein</fullName>
    </submittedName>
</protein>
<evidence type="ECO:0000313" key="2">
    <source>
        <dbReference type="EMBL" id="MBW0536092.1"/>
    </source>
</evidence>
<keyword evidence="3" id="KW-1185">Reference proteome</keyword>
<evidence type="ECO:0000313" key="3">
    <source>
        <dbReference type="Proteomes" id="UP000765509"/>
    </source>
</evidence>
<feature type="compositionally biased region" description="Pro residues" evidence="1">
    <location>
        <begin position="12"/>
        <end position="23"/>
    </location>
</feature>
<reference evidence="2" key="1">
    <citation type="submission" date="2021-03" db="EMBL/GenBank/DDBJ databases">
        <title>Draft genome sequence of rust myrtle Austropuccinia psidii MF-1, a brazilian biotype.</title>
        <authorList>
            <person name="Quecine M.C."/>
            <person name="Pachon D.M.R."/>
            <person name="Bonatelli M.L."/>
            <person name="Correr F.H."/>
            <person name="Franceschini L.M."/>
            <person name="Leite T.F."/>
            <person name="Margarido G.R.A."/>
            <person name="Almeida C.A."/>
            <person name="Ferrarezi J.A."/>
            <person name="Labate C.A."/>
        </authorList>
    </citation>
    <scope>NUCLEOTIDE SEQUENCE</scope>
    <source>
        <strain evidence="2">MF-1</strain>
    </source>
</reference>
<accession>A0A9Q3FD91</accession>